<gene>
    <name evidence="1" type="ORF">Y10_21020</name>
</gene>
<organism evidence="1 2">
    <name type="scientific">Neptunitalea lumnitzerae</name>
    <dbReference type="NCBI Taxonomy" id="2965509"/>
    <lineage>
        <taxon>Bacteria</taxon>
        <taxon>Pseudomonadati</taxon>
        <taxon>Bacteroidota</taxon>
        <taxon>Flavobacteriia</taxon>
        <taxon>Flavobacteriales</taxon>
        <taxon>Flavobacteriaceae</taxon>
        <taxon>Neptunitalea</taxon>
    </lineage>
</organism>
<dbReference type="PANTHER" id="PTHR36454">
    <property type="entry name" value="LMO2823 PROTEIN"/>
    <property type="match status" value="1"/>
</dbReference>
<evidence type="ECO:0000313" key="2">
    <source>
        <dbReference type="Proteomes" id="UP001143543"/>
    </source>
</evidence>
<dbReference type="PIRSF" id="PIRSF033563">
    <property type="entry name" value="UCP033563"/>
    <property type="match status" value="1"/>
</dbReference>
<keyword evidence="2" id="KW-1185">Reference proteome</keyword>
<dbReference type="PANTHER" id="PTHR36454:SF1">
    <property type="entry name" value="DUF1015 DOMAIN-CONTAINING PROTEIN"/>
    <property type="match status" value="1"/>
</dbReference>
<protein>
    <recommendedName>
        <fullName evidence="3">DUF1015 domain-containing protein</fullName>
    </recommendedName>
</protein>
<proteinExistence type="predicted"/>
<dbReference type="Proteomes" id="UP001143543">
    <property type="component" value="Unassembled WGS sequence"/>
</dbReference>
<dbReference type="EMBL" id="BRVO01000002">
    <property type="protein sequence ID" value="GLB49734.1"/>
    <property type="molecule type" value="Genomic_DNA"/>
</dbReference>
<dbReference type="Pfam" id="PF06245">
    <property type="entry name" value="DUF1015"/>
    <property type="match status" value="1"/>
</dbReference>
<evidence type="ECO:0000313" key="1">
    <source>
        <dbReference type="EMBL" id="GLB49734.1"/>
    </source>
</evidence>
<dbReference type="InterPro" id="IPR008323">
    <property type="entry name" value="UCP033563"/>
</dbReference>
<reference evidence="1" key="1">
    <citation type="submission" date="2022-07" db="EMBL/GenBank/DDBJ databases">
        <title>Taxonomy of Novel Oxalotrophic and Methylotrophic Bacteria.</title>
        <authorList>
            <person name="Sahin N."/>
            <person name="Tani A."/>
        </authorList>
    </citation>
    <scope>NUCLEOTIDE SEQUENCE</scope>
    <source>
        <strain evidence="1">Y10</strain>
    </source>
</reference>
<comment type="caution">
    <text evidence="1">The sequence shown here is derived from an EMBL/GenBank/DDBJ whole genome shotgun (WGS) entry which is preliminary data.</text>
</comment>
<accession>A0ABQ5MK18</accession>
<dbReference type="RefSeq" id="WP_281765360.1">
    <property type="nucleotide sequence ID" value="NZ_BRVO01000002.1"/>
</dbReference>
<evidence type="ECO:0008006" key="3">
    <source>
        <dbReference type="Google" id="ProtNLM"/>
    </source>
</evidence>
<sequence>MPKVLPFKAVLPNKAFVSLVVSRSYETYKKKELKAKLAYNPYSFLHILTPGFKFQHEISGVQRFNMVKNRYLEFHEREVYEYDTQEAYYIYRIQTHHNIYTGIIAAASIEDYKNDVIKKHEDTIQKREEVFKEYLKVVGFNTEPVLLTYPDDDAINAVIEKRTQGEADYNFAVVEQQLHSLWKIVDKESIAIIAGHFESMNALYIADGHHRSASSKLLAEEMFPQTGNEKYNYFLSFLIPESNLHISEFNRLVKGLNGLTKEEFLFRLDEIFRIENRGIELYKPSKKHHFSMYLDGEFYSLYLRKSYYNFQDPLGELDTQLLYNLILEPILGIHDLRNDNRIAYLSGKDNSIRMKKLIDEKEFDVGFGMLPVAITELKQIADAGLQMPPKSTYIEPKLLSGLTIYEF</sequence>
<name>A0ABQ5MK18_9FLAO</name>